<dbReference type="OrthoDB" id="5845122at2"/>
<evidence type="ECO:0000259" key="2">
    <source>
        <dbReference type="PROSITE" id="PS51781"/>
    </source>
</evidence>
<dbReference type="Pfam" id="PF08239">
    <property type="entry name" value="SH3_3"/>
    <property type="match status" value="1"/>
</dbReference>
<dbReference type="PROSITE" id="PS51781">
    <property type="entry name" value="SH3B"/>
    <property type="match status" value="1"/>
</dbReference>
<organism evidence="3 4">
    <name type="scientific">Niallia circulans</name>
    <name type="common">Bacillus circulans</name>
    <dbReference type="NCBI Taxonomy" id="1397"/>
    <lineage>
        <taxon>Bacteria</taxon>
        <taxon>Bacillati</taxon>
        <taxon>Bacillota</taxon>
        <taxon>Bacilli</taxon>
        <taxon>Bacillales</taxon>
        <taxon>Bacillaceae</taxon>
        <taxon>Niallia</taxon>
    </lineage>
</organism>
<gene>
    <name evidence="3" type="ORF">ABW02_15370</name>
</gene>
<protein>
    <recommendedName>
        <fullName evidence="2">SH3b domain-containing protein</fullName>
    </recommendedName>
</protein>
<accession>A0A0J1IHS7</accession>
<proteinExistence type="predicted"/>
<keyword evidence="4" id="KW-1185">Reference proteome</keyword>
<dbReference type="PATRIC" id="fig|1397.4.peg.1255"/>
<reference evidence="3 4" key="1">
    <citation type="submission" date="2015-05" db="EMBL/GenBank/DDBJ databases">
        <title>Whole genome sequence and identification of bacterial endophytes from Costus igneus.</title>
        <authorList>
            <person name="Lee Y.P."/>
            <person name="Gan H.M."/>
            <person name="Eng W."/>
            <person name="Wheatley M.S."/>
            <person name="Caraballo A."/>
            <person name="Polter S."/>
            <person name="Savka M.A."/>
            <person name="Hudson A.O."/>
        </authorList>
    </citation>
    <scope>NUCLEOTIDE SEQUENCE [LARGE SCALE GENOMIC DNA]</scope>
    <source>
        <strain evidence="3 4">RIT379</strain>
    </source>
</reference>
<dbReference type="Proteomes" id="UP000036045">
    <property type="component" value="Unassembled WGS sequence"/>
</dbReference>
<feature type="signal peptide" evidence="1">
    <location>
        <begin position="1"/>
        <end position="25"/>
    </location>
</feature>
<keyword evidence="1" id="KW-0732">Signal</keyword>
<feature type="domain" description="SH3b" evidence="2">
    <location>
        <begin position="117"/>
        <end position="179"/>
    </location>
</feature>
<evidence type="ECO:0000313" key="3">
    <source>
        <dbReference type="EMBL" id="KLV25543.1"/>
    </source>
</evidence>
<sequence length="183" mass="20279">MKKIIIGFLCTILFLGVLSPLHLQAAVKEKAKCEMTIEQGKHTNENFANASGLCKDLEYGFYAPSAEAFHITGMANYQVTENGQKFIIPVFSDEHTEAELTVYLKKLTPTTTPLKVLYKGKVTKSSTTVLSSNSTKGEKLGTLKKNATVEVVESKNGWYKIKYNKSFGWVSTKDIKKNTASVK</sequence>
<feature type="chain" id="PRO_5005253205" description="SH3b domain-containing protein" evidence="1">
    <location>
        <begin position="26"/>
        <end position="183"/>
    </location>
</feature>
<dbReference type="RefSeq" id="WP_047943185.1">
    <property type="nucleotide sequence ID" value="NZ_LDPH01000015.1"/>
</dbReference>
<comment type="caution">
    <text evidence="3">The sequence shown here is derived from an EMBL/GenBank/DDBJ whole genome shotgun (WGS) entry which is preliminary data.</text>
</comment>
<dbReference type="Gene3D" id="2.30.30.40">
    <property type="entry name" value="SH3 Domains"/>
    <property type="match status" value="1"/>
</dbReference>
<dbReference type="EMBL" id="LDPH01000015">
    <property type="protein sequence ID" value="KLV25543.1"/>
    <property type="molecule type" value="Genomic_DNA"/>
</dbReference>
<evidence type="ECO:0000256" key="1">
    <source>
        <dbReference type="SAM" id="SignalP"/>
    </source>
</evidence>
<dbReference type="InterPro" id="IPR003646">
    <property type="entry name" value="SH3-like_bac-type"/>
</dbReference>
<name>A0A0J1IHS7_NIACI</name>
<evidence type="ECO:0000313" key="4">
    <source>
        <dbReference type="Proteomes" id="UP000036045"/>
    </source>
</evidence>
<dbReference type="AlphaFoldDB" id="A0A0J1IHS7"/>